<dbReference type="InterPro" id="IPR037171">
    <property type="entry name" value="NagB/RpiA_transferase-like"/>
</dbReference>
<dbReference type="SUPFAM" id="SSF100950">
    <property type="entry name" value="NagB/RpiA/CoA transferase-like"/>
    <property type="match status" value="1"/>
</dbReference>
<dbReference type="InterPro" id="IPR001034">
    <property type="entry name" value="DeoR_HTH"/>
</dbReference>
<dbReference type="InterPro" id="IPR018356">
    <property type="entry name" value="Tscrpt_reg_HTH_DeoR_CS"/>
</dbReference>
<dbReference type="SMART" id="SM01134">
    <property type="entry name" value="DeoRC"/>
    <property type="match status" value="1"/>
</dbReference>
<dbReference type="Proteomes" id="UP001165136">
    <property type="component" value="Unassembled WGS sequence"/>
</dbReference>
<accession>A0A9W6QYN4</accession>
<dbReference type="InterPro" id="IPR036390">
    <property type="entry name" value="WH_DNA-bd_sf"/>
</dbReference>
<dbReference type="SUPFAM" id="SSF46785">
    <property type="entry name" value="Winged helix' DNA-binding domain"/>
    <property type="match status" value="1"/>
</dbReference>
<dbReference type="Pfam" id="PF00455">
    <property type="entry name" value="DeoRC"/>
    <property type="match status" value="1"/>
</dbReference>
<keyword evidence="3" id="KW-0804">Transcription</keyword>
<evidence type="ECO:0000256" key="1">
    <source>
        <dbReference type="ARBA" id="ARBA00023015"/>
    </source>
</evidence>
<evidence type="ECO:0000256" key="2">
    <source>
        <dbReference type="ARBA" id="ARBA00023125"/>
    </source>
</evidence>
<dbReference type="Gene3D" id="1.10.10.10">
    <property type="entry name" value="Winged helix-like DNA-binding domain superfamily/Winged helix DNA-binding domain"/>
    <property type="match status" value="1"/>
</dbReference>
<comment type="caution">
    <text evidence="5">The sequence shown here is derived from an EMBL/GenBank/DDBJ whole genome shotgun (WGS) entry which is preliminary data.</text>
</comment>
<gene>
    <name evidence="5" type="ORF">Atai01_30430</name>
</gene>
<dbReference type="AlphaFoldDB" id="A0A9W6QYN4"/>
<keyword evidence="2" id="KW-0238">DNA-binding</keyword>
<evidence type="ECO:0000259" key="4">
    <source>
        <dbReference type="PROSITE" id="PS51000"/>
    </source>
</evidence>
<dbReference type="SMART" id="SM00420">
    <property type="entry name" value="HTH_DEOR"/>
    <property type="match status" value="1"/>
</dbReference>
<organism evidence="5 6">
    <name type="scientific">Amycolatopsis taiwanensis</name>
    <dbReference type="NCBI Taxonomy" id="342230"/>
    <lineage>
        <taxon>Bacteria</taxon>
        <taxon>Bacillati</taxon>
        <taxon>Actinomycetota</taxon>
        <taxon>Actinomycetes</taxon>
        <taxon>Pseudonocardiales</taxon>
        <taxon>Pseudonocardiaceae</taxon>
        <taxon>Amycolatopsis</taxon>
    </lineage>
</organism>
<dbReference type="PRINTS" id="PR00037">
    <property type="entry name" value="HTHLACR"/>
</dbReference>
<dbReference type="PROSITE" id="PS51000">
    <property type="entry name" value="HTH_DEOR_2"/>
    <property type="match status" value="1"/>
</dbReference>
<name>A0A9W6QYN4_9PSEU</name>
<reference evidence="5" key="1">
    <citation type="submission" date="2023-03" db="EMBL/GenBank/DDBJ databases">
        <title>Amycolatopsis taiwanensis NBRC 103393.</title>
        <authorList>
            <person name="Ichikawa N."/>
            <person name="Sato H."/>
            <person name="Tonouchi N."/>
        </authorList>
    </citation>
    <scope>NUCLEOTIDE SEQUENCE</scope>
    <source>
        <strain evidence="5">NBRC 103393</strain>
    </source>
</reference>
<evidence type="ECO:0000313" key="5">
    <source>
        <dbReference type="EMBL" id="GLY66424.1"/>
    </source>
</evidence>
<sequence>MTDSKEANVRKILEEDTGRRHQTARQRNLRQQRIADYVVKKGSASAAELAELTGVSVMTVHRDLDELARRGLLRKFRGGVSAQPSTVFESNAEYRLNAHVETKSAIARLALNYVEPGMSILLDDSTSALALAKLLGEVTPLTVATNYLRTIELLKDIDDLRLICIGGDYSPTHDSFLGMPCLETVERITVDATFVSTSAMNAEMTFHQEPEIVMVKRAMLASAQNRMLLMDSSKMPRTALHRLAPLTDFDRLIVDSGVPETLVEEMRSRTHVDVANI</sequence>
<dbReference type="EMBL" id="BSTI01000006">
    <property type="protein sequence ID" value="GLY66424.1"/>
    <property type="molecule type" value="Genomic_DNA"/>
</dbReference>
<evidence type="ECO:0000313" key="6">
    <source>
        <dbReference type="Proteomes" id="UP001165136"/>
    </source>
</evidence>
<protein>
    <submittedName>
        <fullName evidence="5">DeoR family transcriptional regulator</fullName>
    </submittedName>
</protein>
<dbReference type="GO" id="GO:0003700">
    <property type="term" value="F:DNA-binding transcription factor activity"/>
    <property type="evidence" value="ECO:0007669"/>
    <property type="project" value="InterPro"/>
</dbReference>
<dbReference type="InterPro" id="IPR050313">
    <property type="entry name" value="Carb_Metab_HTH_regulators"/>
</dbReference>
<dbReference type="InterPro" id="IPR014036">
    <property type="entry name" value="DeoR-like_C"/>
</dbReference>
<dbReference type="GO" id="GO:0003677">
    <property type="term" value="F:DNA binding"/>
    <property type="evidence" value="ECO:0007669"/>
    <property type="project" value="UniProtKB-KW"/>
</dbReference>
<keyword evidence="6" id="KW-1185">Reference proteome</keyword>
<dbReference type="Pfam" id="PF08220">
    <property type="entry name" value="HTH_DeoR"/>
    <property type="match status" value="1"/>
</dbReference>
<dbReference type="PROSITE" id="PS00894">
    <property type="entry name" value="HTH_DEOR_1"/>
    <property type="match status" value="1"/>
</dbReference>
<dbReference type="PANTHER" id="PTHR30363:SF44">
    <property type="entry name" value="AGA OPERON TRANSCRIPTIONAL REPRESSOR-RELATED"/>
    <property type="match status" value="1"/>
</dbReference>
<feature type="domain" description="HTH deoR-type" evidence="4">
    <location>
        <begin position="27"/>
        <end position="82"/>
    </location>
</feature>
<keyword evidence="1" id="KW-0805">Transcription regulation</keyword>
<dbReference type="PANTHER" id="PTHR30363">
    <property type="entry name" value="HTH-TYPE TRANSCRIPTIONAL REGULATOR SRLR-RELATED"/>
    <property type="match status" value="1"/>
</dbReference>
<dbReference type="InterPro" id="IPR036388">
    <property type="entry name" value="WH-like_DNA-bd_sf"/>
</dbReference>
<proteinExistence type="predicted"/>
<evidence type="ECO:0000256" key="3">
    <source>
        <dbReference type="ARBA" id="ARBA00023163"/>
    </source>
</evidence>